<dbReference type="InterPro" id="IPR002123">
    <property type="entry name" value="Plipid/glycerol_acylTrfase"/>
</dbReference>
<comment type="similarity">
    <text evidence="1">Belongs to the ATP-dependent AMP-binding enzyme family.</text>
</comment>
<dbReference type="STRING" id="1801774.A3A05_02245"/>
<comment type="caution">
    <text evidence="4">The sequence shown here is derived from an EMBL/GenBank/DDBJ whole genome shotgun (WGS) entry which is preliminary data.</text>
</comment>
<dbReference type="InterPro" id="IPR020845">
    <property type="entry name" value="AMP-binding_CS"/>
</dbReference>
<dbReference type="Gene3D" id="3.40.50.12780">
    <property type="entry name" value="N-terminal domain of ligase-like"/>
    <property type="match status" value="1"/>
</dbReference>
<dbReference type="SUPFAM" id="SSF56801">
    <property type="entry name" value="Acetyl-CoA synthetase-like"/>
    <property type="match status" value="1"/>
</dbReference>
<dbReference type="Gene3D" id="3.30.300.30">
    <property type="match status" value="1"/>
</dbReference>
<reference evidence="4 5" key="1">
    <citation type="journal article" date="2016" name="Nat. Commun.">
        <title>Thousands of microbial genomes shed light on interconnected biogeochemical processes in an aquifer system.</title>
        <authorList>
            <person name="Anantharaman K."/>
            <person name="Brown C.T."/>
            <person name="Hug L.A."/>
            <person name="Sharon I."/>
            <person name="Castelle C.J."/>
            <person name="Probst A.J."/>
            <person name="Thomas B.C."/>
            <person name="Singh A."/>
            <person name="Wilkins M.J."/>
            <person name="Karaoz U."/>
            <person name="Brodie E.L."/>
            <person name="Williams K.H."/>
            <person name="Hubbard S.S."/>
            <person name="Banfield J.F."/>
        </authorList>
    </citation>
    <scope>NUCLEOTIDE SEQUENCE [LARGE SCALE GENOMIC DNA]</scope>
</reference>
<dbReference type="CDD" id="cd07989">
    <property type="entry name" value="LPLAT_AGPAT-like"/>
    <property type="match status" value="1"/>
</dbReference>
<dbReference type="Pfam" id="PF00550">
    <property type="entry name" value="PP-binding"/>
    <property type="match status" value="1"/>
</dbReference>
<dbReference type="InterPro" id="IPR042099">
    <property type="entry name" value="ANL_N_sf"/>
</dbReference>
<organism evidence="4 5">
    <name type="scientific">Candidatus Nomurabacteria bacterium RIFCSPLOWO2_01_FULL_41_12</name>
    <dbReference type="NCBI Taxonomy" id="1801774"/>
    <lineage>
        <taxon>Bacteria</taxon>
        <taxon>Candidatus Nomuraibacteriota</taxon>
    </lineage>
</organism>
<dbReference type="InterPro" id="IPR045851">
    <property type="entry name" value="AMP-bd_C_sf"/>
</dbReference>
<evidence type="ECO:0000313" key="5">
    <source>
        <dbReference type="Proteomes" id="UP000176187"/>
    </source>
</evidence>
<dbReference type="PANTHER" id="PTHR43201:SF5">
    <property type="entry name" value="MEDIUM-CHAIN ACYL-COA LIGASE ACSF2, MITOCHONDRIAL"/>
    <property type="match status" value="1"/>
</dbReference>
<protein>
    <submittedName>
        <fullName evidence="4">AMP-binding protein</fullName>
    </submittedName>
</protein>
<dbReference type="AlphaFoldDB" id="A0A1F6WUG3"/>
<dbReference type="GO" id="GO:0031956">
    <property type="term" value="F:medium-chain fatty acid-CoA ligase activity"/>
    <property type="evidence" value="ECO:0007669"/>
    <property type="project" value="TreeGrafter"/>
</dbReference>
<evidence type="ECO:0000256" key="1">
    <source>
        <dbReference type="ARBA" id="ARBA00006432"/>
    </source>
</evidence>
<dbReference type="SMART" id="SM00563">
    <property type="entry name" value="PlsC"/>
    <property type="match status" value="1"/>
</dbReference>
<dbReference type="EMBL" id="MFUY01000030">
    <property type="protein sequence ID" value="OGI85533.1"/>
    <property type="molecule type" value="Genomic_DNA"/>
</dbReference>
<feature type="domain" description="Carrier" evidence="3">
    <location>
        <begin position="508"/>
        <end position="583"/>
    </location>
</feature>
<dbReference type="GO" id="GO:0016746">
    <property type="term" value="F:acyltransferase activity"/>
    <property type="evidence" value="ECO:0007669"/>
    <property type="project" value="InterPro"/>
</dbReference>
<proteinExistence type="inferred from homology"/>
<dbReference type="PROSITE" id="PS00455">
    <property type="entry name" value="AMP_BINDING"/>
    <property type="match status" value="1"/>
</dbReference>
<keyword evidence="2" id="KW-0436">Ligase</keyword>
<dbReference type="InterPro" id="IPR036736">
    <property type="entry name" value="ACP-like_sf"/>
</dbReference>
<dbReference type="InterPro" id="IPR000873">
    <property type="entry name" value="AMP-dep_synth/lig_dom"/>
</dbReference>
<dbReference type="PROSITE" id="PS50075">
    <property type="entry name" value="CARRIER"/>
    <property type="match status" value="1"/>
</dbReference>
<sequence>METLVDLFKSFKGRGDKTAIIYRTGVRRFVFSYFEIFQMSLKFASWLKSQEIVKGDKVIIWALNSPWWVVAYFGSIISGVVIVPIDFASGKDRAQKILELTKSKLIIQSQYKFDRFQDQKAINIEDLEYLVAGLEPSSIDSNDIQSSILVELIYTSGTTGDPKGVMLSHKNLITNLKQVTAHISIDSSYNFLSLLPLSHMFEQTCGFLSPLYLGGSVIYLRTLKPSAIFEAFKKEDVYVAVCVPRLLQLLKTSIEREFQNKNITWLLHPLSFLIHNKFGKNFKFFVSGGAALNIQTGKFWQKIGFKVLEGYGLTETAPVLTANVLDKQILGTVGKCLPGVQIKLEENEILAKGENIFKGYYENDEATNKVFTKDGWFKTGDLGEFGADGYLKIKGRLKDMIVTGAGINVFPDDVEDVLNNIIGVKESCVLGVDHGNGDEVHAALILEQEKYKSEEVIQLANNQLDPEQRITSYSVWPYPEFPKTTTLKIQKFLIKKEIEEKQSSHSEEILRDKLINLIAMVTHKPLLSIAEDSVIVRDLDLTSITRLELVNFIELEYKMDLDDNMIDQNTTVSTLRKTIINREKYKVNNHLRFWPNSAWARALRFISDTLITYPLFKHYVKLEVVGDGIFNNLSSPVIFISNHISFGDHPSIYFALKRRWRSKTATAAFEEFFFPENGSKGKKLLRRIFFDTGSLFLNLFPLSQVKGFRETLNFMGKLADNKINILIFPEGTRSKTGELLPFMSGIGIIVKELKIPVIPIKISGIDEVLHRDMRWPKRGWAQVKFGKPIFFTKESPSEIAGKCREAILKL</sequence>
<dbReference type="Pfam" id="PF00501">
    <property type="entry name" value="AMP-binding"/>
    <property type="match status" value="1"/>
</dbReference>
<dbReference type="GO" id="GO:0006631">
    <property type="term" value="P:fatty acid metabolic process"/>
    <property type="evidence" value="ECO:0007669"/>
    <property type="project" value="TreeGrafter"/>
</dbReference>
<dbReference type="SUPFAM" id="SSF69593">
    <property type="entry name" value="Glycerol-3-phosphate (1)-acyltransferase"/>
    <property type="match status" value="1"/>
</dbReference>
<accession>A0A1F6WUG3</accession>
<gene>
    <name evidence="4" type="ORF">A3A05_02245</name>
</gene>
<dbReference type="SUPFAM" id="SSF47336">
    <property type="entry name" value="ACP-like"/>
    <property type="match status" value="1"/>
</dbReference>
<dbReference type="Proteomes" id="UP000176187">
    <property type="component" value="Unassembled WGS sequence"/>
</dbReference>
<dbReference type="Gene3D" id="1.10.1200.10">
    <property type="entry name" value="ACP-like"/>
    <property type="match status" value="1"/>
</dbReference>
<dbReference type="InterPro" id="IPR009081">
    <property type="entry name" value="PP-bd_ACP"/>
</dbReference>
<name>A0A1F6WUG3_9BACT</name>
<evidence type="ECO:0000259" key="3">
    <source>
        <dbReference type="PROSITE" id="PS50075"/>
    </source>
</evidence>
<evidence type="ECO:0000256" key="2">
    <source>
        <dbReference type="ARBA" id="ARBA00022598"/>
    </source>
</evidence>
<evidence type="ECO:0000313" key="4">
    <source>
        <dbReference type="EMBL" id="OGI85533.1"/>
    </source>
</evidence>
<dbReference type="Pfam" id="PF01553">
    <property type="entry name" value="Acyltransferase"/>
    <property type="match status" value="1"/>
</dbReference>
<dbReference type="PANTHER" id="PTHR43201">
    <property type="entry name" value="ACYL-COA SYNTHETASE"/>
    <property type="match status" value="1"/>
</dbReference>